<comment type="caution">
    <text evidence="2">The sequence shown here is derived from an EMBL/GenBank/DDBJ whole genome shotgun (WGS) entry which is preliminary data.</text>
</comment>
<gene>
    <name evidence="2" type="ORF">PHMEG_0004266</name>
</gene>
<evidence type="ECO:0000256" key="1">
    <source>
        <dbReference type="SAM" id="MobiDB-lite"/>
    </source>
</evidence>
<dbReference type="Proteomes" id="UP000198211">
    <property type="component" value="Unassembled WGS sequence"/>
</dbReference>
<feature type="region of interest" description="Disordered" evidence="1">
    <location>
        <begin position="35"/>
        <end position="67"/>
    </location>
</feature>
<proteinExistence type="predicted"/>
<feature type="region of interest" description="Disordered" evidence="1">
    <location>
        <begin position="310"/>
        <end position="331"/>
    </location>
</feature>
<reference evidence="3" key="1">
    <citation type="submission" date="2017-03" db="EMBL/GenBank/DDBJ databases">
        <title>Phytopthora megakarya and P. palmivora, two closely related causual agents of cacao black pod achieved similar genome size and gene model numbers by different mechanisms.</title>
        <authorList>
            <person name="Ali S."/>
            <person name="Shao J."/>
            <person name="Larry D.J."/>
            <person name="Kronmiller B."/>
            <person name="Shen D."/>
            <person name="Strem M.D."/>
            <person name="Melnick R.L."/>
            <person name="Guiltinan M.J."/>
            <person name="Tyler B.M."/>
            <person name="Meinhardt L.W."/>
            <person name="Bailey B.A."/>
        </authorList>
    </citation>
    <scope>NUCLEOTIDE SEQUENCE [LARGE SCALE GENOMIC DNA]</scope>
    <source>
        <strain evidence="3">zdho120</strain>
    </source>
</reference>
<name>A0A225WVX0_9STRA</name>
<organism evidence="2 3">
    <name type="scientific">Phytophthora megakarya</name>
    <dbReference type="NCBI Taxonomy" id="4795"/>
    <lineage>
        <taxon>Eukaryota</taxon>
        <taxon>Sar</taxon>
        <taxon>Stramenopiles</taxon>
        <taxon>Oomycota</taxon>
        <taxon>Peronosporomycetes</taxon>
        <taxon>Peronosporales</taxon>
        <taxon>Peronosporaceae</taxon>
        <taxon>Phytophthora</taxon>
    </lineage>
</organism>
<dbReference type="EMBL" id="NBNE01000246">
    <property type="protein sequence ID" value="OWZ21217.1"/>
    <property type="molecule type" value="Genomic_DNA"/>
</dbReference>
<dbReference type="OrthoDB" id="128207at2759"/>
<evidence type="ECO:0000313" key="2">
    <source>
        <dbReference type="EMBL" id="OWZ21217.1"/>
    </source>
</evidence>
<evidence type="ECO:0000313" key="3">
    <source>
        <dbReference type="Proteomes" id="UP000198211"/>
    </source>
</evidence>
<protein>
    <submittedName>
        <fullName evidence="2">Uncharacterized protein</fullName>
    </submittedName>
</protein>
<feature type="compositionally biased region" description="Basic residues" evidence="1">
    <location>
        <begin position="54"/>
        <end position="63"/>
    </location>
</feature>
<dbReference type="AlphaFoldDB" id="A0A225WVX0"/>
<sequence length="331" mass="37215">MKYARESDHRRRRSRQGFRSQELLASLTLSAEAITLRNESGNPEEAAARAASRATKRRSRSKFVRSGSSVSKYAAHDVASVAGAKLLAMKKLKSMRKYRLGVHGSLREDEEDDNEVFDEPPTKSRHKSLAPMVHAMLPGLLQSSRTPTSPTKTLREKHAIGNFETLDRKWKATIEGEVEKFMYPSLRLENLYSQEDGLYPKPINDTNENIKPMPSPKTIDDVLTSTSKVNWELEHVTPSSAPVVPIQEINSRRQIFDQKLQDAEVALRKRESASLRLSNTPQSPENSADVLPASKSSSLDTLMVKEIVPSFSHNLDVPRQQPIPRLPQARK</sequence>
<keyword evidence="3" id="KW-1185">Reference proteome</keyword>
<feature type="region of interest" description="Disordered" evidence="1">
    <location>
        <begin position="271"/>
        <end position="294"/>
    </location>
</feature>
<accession>A0A225WVX0</accession>
<feature type="compositionally biased region" description="Polar residues" evidence="1">
    <location>
        <begin position="275"/>
        <end position="286"/>
    </location>
</feature>